<evidence type="ECO:0000256" key="1">
    <source>
        <dbReference type="ARBA" id="ARBA00004413"/>
    </source>
</evidence>
<comment type="subcellular location">
    <subcellularLocation>
        <location evidence="1">Cell membrane</location>
        <topology evidence="1">Peripheral membrane protein</topology>
        <orientation evidence="1">Cytoplasmic side</orientation>
    </subcellularLocation>
</comment>
<feature type="domain" description="SOSEKI DIX-like" evidence="10">
    <location>
        <begin position="11"/>
        <end position="98"/>
    </location>
</feature>
<keyword evidence="2" id="KW-0217">Developmental protein</keyword>
<accession>A0A067J9D7</accession>
<dbReference type="Proteomes" id="UP000027138">
    <property type="component" value="Unassembled WGS sequence"/>
</dbReference>
<protein>
    <recommendedName>
        <fullName evidence="10">SOSEKI DIX-like domain-containing protein</fullName>
    </recommendedName>
</protein>
<dbReference type="GO" id="GO:0090708">
    <property type="term" value="P:specification of plant organ axis polarity"/>
    <property type="evidence" value="ECO:0007669"/>
    <property type="project" value="UniProtKB-ARBA"/>
</dbReference>
<dbReference type="PANTHER" id="PTHR31083:SF5">
    <property type="entry name" value="PROTEIN SOSEKI 1"/>
    <property type="match status" value="1"/>
</dbReference>
<dbReference type="InterPro" id="IPR048351">
    <property type="entry name" value="SOK_DIX"/>
</dbReference>
<evidence type="ECO:0000313" key="11">
    <source>
        <dbReference type="EMBL" id="KDP20371.1"/>
    </source>
</evidence>
<feature type="compositionally biased region" description="Low complexity" evidence="9">
    <location>
        <begin position="228"/>
        <end position="241"/>
    </location>
</feature>
<feature type="compositionally biased region" description="Basic and acidic residues" evidence="9">
    <location>
        <begin position="306"/>
        <end position="318"/>
    </location>
</feature>
<evidence type="ECO:0000313" key="12">
    <source>
        <dbReference type="Proteomes" id="UP000027138"/>
    </source>
</evidence>
<dbReference type="InterPro" id="IPR010369">
    <property type="entry name" value="SOK"/>
</dbReference>
<organism evidence="11 12">
    <name type="scientific">Jatropha curcas</name>
    <name type="common">Barbados nut</name>
    <dbReference type="NCBI Taxonomy" id="180498"/>
    <lineage>
        <taxon>Eukaryota</taxon>
        <taxon>Viridiplantae</taxon>
        <taxon>Streptophyta</taxon>
        <taxon>Embryophyta</taxon>
        <taxon>Tracheophyta</taxon>
        <taxon>Spermatophyta</taxon>
        <taxon>Magnoliopsida</taxon>
        <taxon>eudicotyledons</taxon>
        <taxon>Gunneridae</taxon>
        <taxon>Pentapetalae</taxon>
        <taxon>rosids</taxon>
        <taxon>fabids</taxon>
        <taxon>Malpighiales</taxon>
        <taxon>Euphorbiaceae</taxon>
        <taxon>Crotonoideae</taxon>
        <taxon>Jatropheae</taxon>
        <taxon>Jatropha</taxon>
    </lineage>
</organism>
<dbReference type="GO" id="GO:0005886">
    <property type="term" value="C:plasma membrane"/>
    <property type="evidence" value="ECO:0007669"/>
    <property type="project" value="UniProtKB-SubCell"/>
</dbReference>
<feature type="compositionally biased region" description="Basic and acidic residues" evidence="9">
    <location>
        <begin position="171"/>
        <end position="182"/>
    </location>
</feature>
<feature type="compositionally biased region" description="Basic and acidic residues" evidence="9">
    <location>
        <begin position="129"/>
        <end position="140"/>
    </location>
</feature>
<evidence type="ECO:0000256" key="5">
    <source>
        <dbReference type="ARBA" id="ARBA00023136"/>
    </source>
</evidence>
<dbReference type="GO" id="GO:2000067">
    <property type="term" value="P:regulation of root morphogenesis"/>
    <property type="evidence" value="ECO:0007669"/>
    <property type="project" value="UniProtKB-ARBA"/>
</dbReference>
<dbReference type="Pfam" id="PF06136">
    <property type="entry name" value="SOK"/>
    <property type="match status" value="1"/>
</dbReference>
<keyword evidence="12" id="KW-1185">Reference proteome</keyword>
<evidence type="ECO:0000256" key="6">
    <source>
        <dbReference type="ARBA" id="ARBA00023306"/>
    </source>
</evidence>
<dbReference type="EMBL" id="KK916148">
    <property type="protein sequence ID" value="KDP20371.1"/>
    <property type="molecule type" value="Genomic_DNA"/>
</dbReference>
<sequence>MHKGGEVRRLHIIYFLSRLGRIEQPHLIRVHHLYRNGVYLRDVKRWMADLRGKDMPESFSWSYKRKYKNGYVWQDLLDDDLITPISDNEYVLKGSEIFPAISFDDDKKVSMLKNDKNVQVGNQIDDNQLQEKQESPDPSRIRIPTKAPSENYEGPPIFIFSSEESTSSDDLITKQEQDESKQGMDNFESLSSSCFRSNPLLGERNKKNKKTNIKEYNDSSSSIEKMDSLSSPFSLSPQSQFAKSKSHSTGASKMLRSLMTCGAVDTKDAALVAINVYSPSLNKADICSTRVLGTSWSQQQQYNSRRSSDGAKNSEKKQQSRFSNPKEVPAAYKPVGAPTCSQCGKSFKPEKLYTHMKACKGMKTSAKTAAASVRNPPPPSGNSMNHLMAIS</sequence>
<keyword evidence="4" id="KW-0132">Cell division</keyword>
<evidence type="ECO:0000256" key="8">
    <source>
        <dbReference type="ARBA" id="ARBA00046534"/>
    </source>
</evidence>
<reference evidence="11 12" key="1">
    <citation type="journal article" date="2014" name="PLoS ONE">
        <title>Global Analysis of Gene Expression Profiles in Physic Nut (Jatropha curcas L.) Seedlings Exposed to Salt Stress.</title>
        <authorList>
            <person name="Zhang L."/>
            <person name="Zhang C."/>
            <person name="Wu P."/>
            <person name="Chen Y."/>
            <person name="Li M."/>
            <person name="Jiang H."/>
            <person name="Wu G."/>
        </authorList>
    </citation>
    <scope>NUCLEOTIDE SEQUENCE [LARGE SCALE GENOMIC DNA]</scope>
    <source>
        <strain evidence="12">cv. GZQX0401</strain>
        <tissue evidence="11">Young leaves</tissue>
    </source>
</reference>
<proteinExistence type="inferred from homology"/>
<evidence type="ECO:0000256" key="7">
    <source>
        <dbReference type="ARBA" id="ARBA00024211"/>
    </source>
</evidence>
<evidence type="ECO:0000256" key="9">
    <source>
        <dbReference type="SAM" id="MobiDB-lite"/>
    </source>
</evidence>
<dbReference type="GO" id="GO:0051258">
    <property type="term" value="P:protein polymerization"/>
    <property type="evidence" value="ECO:0007669"/>
    <property type="project" value="UniProtKB-ARBA"/>
</dbReference>
<feature type="compositionally biased region" description="Low complexity" evidence="9">
    <location>
        <begin position="158"/>
        <end position="170"/>
    </location>
</feature>
<feature type="compositionally biased region" description="Polar residues" evidence="9">
    <location>
        <begin position="118"/>
        <end position="127"/>
    </location>
</feature>
<gene>
    <name evidence="11" type="ORF">JCGZ_05254</name>
</gene>
<evidence type="ECO:0000256" key="4">
    <source>
        <dbReference type="ARBA" id="ARBA00022618"/>
    </source>
</evidence>
<evidence type="ECO:0000256" key="2">
    <source>
        <dbReference type="ARBA" id="ARBA00022473"/>
    </source>
</evidence>
<keyword evidence="5" id="KW-0472">Membrane</keyword>
<feature type="region of interest" description="Disordered" evidence="9">
    <location>
        <begin position="364"/>
        <end position="391"/>
    </location>
</feature>
<dbReference type="AlphaFoldDB" id="A0A067J9D7"/>
<comment type="subunit">
    <text evidence="8">Homodimer. Forms long polymer filaments with other SOKs proteins polymers (e.g. SOK1, SOK2, SOK3 and SOK4) crucial for polar localization and biological activity. Binds to ANGUSTIFOLIA (AN).</text>
</comment>
<dbReference type="InterPro" id="IPR021182">
    <property type="entry name" value="SOK_magnoliopsida"/>
</dbReference>
<keyword evidence="3" id="KW-1003">Cell membrane</keyword>
<dbReference type="PIRSF" id="PIRSF031043">
    <property type="entry name" value="UCP031043"/>
    <property type="match status" value="1"/>
</dbReference>
<dbReference type="GO" id="GO:0051301">
    <property type="term" value="P:cell division"/>
    <property type="evidence" value="ECO:0007669"/>
    <property type="project" value="UniProtKB-KW"/>
</dbReference>
<evidence type="ECO:0000256" key="3">
    <source>
        <dbReference type="ARBA" id="ARBA00022475"/>
    </source>
</evidence>
<feature type="region of interest" description="Disordered" evidence="9">
    <location>
        <begin position="297"/>
        <end position="331"/>
    </location>
</feature>
<evidence type="ECO:0000259" key="10">
    <source>
        <dbReference type="Pfam" id="PF06136"/>
    </source>
</evidence>
<comment type="similarity">
    <text evidence="7">Belongs to the SOSEKI family.</text>
</comment>
<name>A0A067J9D7_JATCU</name>
<dbReference type="PANTHER" id="PTHR31083">
    <property type="entry name" value="UPSTREAM OF FLC PROTEIN (DUF966)"/>
    <property type="match status" value="1"/>
</dbReference>
<keyword evidence="6" id="KW-0131">Cell cycle</keyword>
<feature type="region of interest" description="Disordered" evidence="9">
    <location>
        <begin position="118"/>
        <end position="247"/>
    </location>
</feature>
<dbReference type="STRING" id="180498.A0A067J9D7"/>
<dbReference type="OrthoDB" id="1907705at2759"/>
<dbReference type="GO" id="GO:0051302">
    <property type="term" value="P:regulation of cell division"/>
    <property type="evidence" value="ECO:0007669"/>
    <property type="project" value="UniProtKB-ARBA"/>
</dbReference>